<protein>
    <submittedName>
        <fullName evidence="2">Uncharacterized protein</fullName>
    </submittedName>
</protein>
<dbReference type="Proteomes" id="UP000011086">
    <property type="component" value="Unassembled WGS sequence"/>
</dbReference>
<dbReference type="AlphaFoldDB" id="A0AA97PR90"/>
<feature type="region of interest" description="Disordered" evidence="1">
    <location>
        <begin position="56"/>
        <end position="82"/>
    </location>
</feature>
<gene>
    <name evidence="2" type="ORF">OOU_Y34scaffold00114g2</name>
</gene>
<dbReference type="EMBL" id="JH793118">
    <property type="protein sequence ID" value="ELQ43984.1"/>
    <property type="molecule type" value="Genomic_DNA"/>
</dbReference>
<evidence type="ECO:0000256" key="1">
    <source>
        <dbReference type="SAM" id="MobiDB-lite"/>
    </source>
</evidence>
<proteinExistence type="predicted"/>
<sequence length="82" mass="9295">MCQYISRAIARSYSCFSKLDFSRFSDVEASSEKQCLRPRAIRRAWSRARAMHGGIQQKFGEGGPSEALALARQTPTRKPEEQ</sequence>
<name>A0AA97PR90_PYRO3</name>
<accession>A0AA97PR90</accession>
<organism evidence="2">
    <name type="scientific">Pyricularia oryzae (strain Y34)</name>
    <name type="common">Rice blast fungus</name>
    <name type="synonym">Magnaporthe oryzae</name>
    <dbReference type="NCBI Taxonomy" id="1143189"/>
    <lineage>
        <taxon>Eukaryota</taxon>
        <taxon>Fungi</taxon>
        <taxon>Dikarya</taxon>
        <taxon>Ascomycota</taxon>
        <taxon>Pezizomycotina</taxon>
        <taxon>Sordariomycetes</taxon>
        <taxon>Sordariomycetidae</taxon>
        <taxon>Magnaporthales</taxon>
        <taxon>Pyriculariaceae</taxon>
        <taxon>Pyricularia</taxon>
    </lineage>
</organism>
<evidence type="ECO:0000313" key="2">
    <source>
        <dbReference type="EMBL" id="ELQ43984.1"/>
    </source>
</evidence>
<reference evidence="2" key="1">
    <citation type="journal article" date="2012" name="PLoS Genet.">
        <title>Comparative analysis of the genomes of two field isolates of the rice blast fungus Magnaporthe oryzae.</title>
        <authorList>
            <person name="Xue M."/>
            <person name="Yang J."/>
            <person name="Li Z."/>
            <person name="Hu S."/>
            <person name="Yao N."/>
            <person name="Dean R.A."/>
            <person name="Zhao W."/>
            <person name="Shen M."/>
            <person name="Zhang H."/>
            <person name="Li C."/>
            <person name="Liu L."/>
            <person name="Cao L."/>
            <person name="Xu X."/>
            <person name="Xing Y."/>
            <person name="Hsiang T."/>
            <person name="Zhang Z."/>
            <person name="Xu J.R."/>
            <person name="Peng Y.L."/>
        </authorList>
    </citation>
    <scope>NUCLEOTIDE SEQUENCE</scope>
    <source>
        <strain evidence="2">Y34</strain>
    </source>
</reference>